<gene>
    <name evidence="3" type="ORF">BF9343_2332</name>
</gene>
<dbReference type="KEGG" id="bfs:BF9343_2332"/>
<feature type="compositionally biased region" description="Low complexity" evidence="1">
    <location>
        <begin position="124"/>
        <end position="144"/>
    </location>
</feature>
<evidence type="ECO:0000313" key="3">
    <source>
        <dbReference type="EMBL" id="CAH08113.1"/>
    </source>
</evidence>
<dbReference type="PaxDb" id="272559-BF9343_2332"/>
<feature type="domain" description="DUF7833" evidence="2">
    <location>
        <begin position="183"/>
        <end position="244"/>
    </location>
</feature>
<dbReference type="RefSeq" id="WP_010993001.1">
    <property type="nucleotide sequence ID" value="NC_003228.3"/>
</dbReference>
<name>Q5LCQ1_BACFN</name>
<dbReference type="EMBL" id="CR626927">
    <property type="protein sequence ID" value="CAH08113.1"/>
    <property type="molecule type" value="Genomic_DNA"/>
</dbReference>
<sequence>MNKKNNHMDGYSLTEKMRKARRRNRLTATEQALFYELVAVCNSEGWEDVFSCSNIELCFSLNIDEKTLIRARLSLINAGLVYYKSGKGKRSVGSYSFCRKFKDDPPKKDQTTGDIPVVPPAQKPVDAPADQPGDVPVDAPADAPDYNKTKTKTKTDFPPSSAHEGKISGIDLFLDKSLTECYQELRTNIPWMEQFCMNIRLDYPDFSPELFYEFLDRFFRRLQNGGETTKSPRDAMSHFANWLNIELEKLKKDGSRTSKNHPACGSEPVSVTETLCPKEGADASPDLVKNWIDGLSIGG</sequence>
<dbReference type="Proteomes" id="UP000006731">
    <property type="component" value="Chromosome"/>
</dbReference>
<keyword evidence="4" id="KW-1185">Reference proteome</keyword>
<evidence type="ECO:0000259" key="2">
    <source>
        <dbReference type="Pfam" id="PF25200"/>
    </source>
</evidence>
<evidence type="ECO:0000313" key="4">
    <source>
        <dbReference type="Proteomes" id="UP000006731"/>
    </source>
</evidence>
<dbReference type="AlphaFoldDB" id="Q5LCQ1"/>
<dbReference type="eggNOG" id="COG3935">
    <property type="taxonomic scope" value="Bacteria"/>
</dbReference>
<organism evidence="3 4">
    <name type="scientific">Bacteroides fragilis (strain ATCC 25285 / DSM 2151 / CCUG 4856 / JCM 11019 / LMG 10263 / NCTC 9343 / Onslow / VPI 2553 / EN-2)</name>
    <dbReference type="NCBI Taxonomy" id="272559"/>
    <lineage>
        <taxon>Bacteria</taxon>
        <taxon>Pseudomonadati</taxon>
        <taxon>Bacteroidota</taxon>
        <taxon>Bacteroidia</taxon>
        <taxon>Bacteroidales</taxon>
        <taxon>Bacteroidaceae</taxon>
        <taxon>Bacteroides</taxon>
    </lineage>
</organism>
<dbReference type="HOGENOM" id="CLU_082052_0_0_10"/>
<protein>
    <recommendedName>
        <fullName evidence="2">DUF7833 domain-containing protein</fullName>
    </recommendedName>
</protein>
<feature type="region of interest" description="Disordered" evidence="1">
    <location>
        <begin position="103"/>
        <end position="162"/>
    </location>
</feature>
<accession>Q5LCQ1</accession>
<proteinExistence type="predicted"/>
<dbReference type="InterPro" id="IPR057155">
    <property type="entry name" value="DUF7833"/>
</dbReference>
<dbReference type="Pfam" id="PF25200">
    <property type="entry name" value="DUF7833"/>
    <property type="match status" value="1"/>
</dbReference>
<reference evidence="3 4" key="1">
    <citation type="journal article" date="2005" name="Science">
        <title>Extensive DNA inversions in the B. fragilis genome control variable gene expression.</title>
        <authorList>
            <person name="Cerdeno-Tarraga A.M."/>
            <person name="Patrick S."/>
            <person name="Crosmann L."/>
            <person name="Blakely G."/>
            <person name="Abratt V."/>
            <person name="Lennard N."/>
            <person name="Duerden B."/>
            <person name="Poxton I."/>
            <person name="Harris B."/>
            <person name="Quail M.A."/>
            <person name="Barron A."/>
            <person name="Clarck L."/>
            <person name="Corton C."/>
            <person name="Doggett J."/>
            <person name="Holden M.T.G."/>
            <person name="Larke N."/>
            <person name="Line A."/>
            <person name="Lord A."/>
            <person name="Norbertczak H."/>
            <person name="Ormond D."/>
            <person name="Price C."/>
            <person name="Rabbinowitsch E."/>
            <person name="Woodward J."/>
            <person name="Barrel B.G."/>
            <person name="Parkhill J."/>
        </authorList>
    </citation>
    <scope>NUCLEOTIDE SEQUENCE [LARGE SCALE GENOMIC DNA]</scope>
    <source>
        <strain evidence="4">ATCC 25285 / DSM 2151 / CCUG 4856 / JCM 11019 / LMG 10263 / NCTC 9343 / Onslow / VPI 2553 / EN-2</strain>
    </source>
</reference>
<evidence type="ECO:0000256" key="1">
    <source>
        <dbReference type="SAM" id="MobiDB-lite"/>
    </source>
</evidence>
<dbReference type="GeneID" id="92940680"/>